<protein>
    <submittedName>
        <fullName evidence="2">Uncharacterized protein</fullName>
    </submittedName>
</protein>
<proteinExistence type="predicted"/>
<dbReference type="KEGG" id="kps:KPNJ2_05557"/>
<organism evidence="2 3">
    <name type="scientific">Klebsiella pneumoniae 30684/NJST258_2</name>
    <dbReference type="NCBI Taxonomy" id="1420013"/>
    <lineage>
        <taxon>Bacteria</taxon>
        <taxon>Pseudomonadati</taxon>
        <taxon>Pseudomonadota</taxon>
        <taxon>Gammaproteobacteria</taxon>
        <taxon>Enterobacterales</taxon>
        <taxon>Enterobacteriaceae</taxon>
        <taxon>Klebsiella/Raoultella group</taxon>
        <taxon>Klebsiella</taxon>
        <taxon>Klebsiella pneumoniae complex</taxon>
    </lineage>
</organism>
<evidence type="ECO:0000313" key="3">
    <source>
        <dbReference type="Proteomes" id="UP000019586"/>
    </source>
</evidence>
<evidence type="ECO:0000256" key="1">
    <source>
        <dbReference type="SAM" id="Phobius"/>
    </source>
</evidence>
<dbReference type="AlphaFoldDB" id="W8UTD6"/>
<accession>W8UTD6</accession>
<reference evidence="2 3" key="1">
    <citation type="journal article" date="2014" name="Proc. Natl. Acad. Sci. U.S.A.">
        <title>Molecular dissection of the evolution of carbapenem-resistant multilocus sequence type 258 Klebsiella pneumoniae.</title>
        <authorList>
            <person name="Deleo F.R."/>
            <person name="Chen L."/>
            <person name="Porcella S.F."/>
            <person name="Martens C.A."/>
            <person name="Kobayashi S.D."/>
            <person name="Porter A.R."/>
            <person name="Chavda K.D."/>
            <person name="Jacobs M.R."/>
            <person name="Mathema B."/>
            <person name="Olsen R.J."/>
            <person name="Bonomo R.A."/>
            <person name="Musser J.M."/>
            <person name="Kreiswirth B.N."/>
        </authorList>
    </citation>
    <scope>NUCLEOTIDE SEQUENCE [LARGE SCALE GENOMIC DNA]</scope>
    <source>
        <strain evidence="2">30684/NJST258_2</strain>
        <plasmid evidence="3">Plasmid pNJST258C1</plasmid>
    </source>
</reference>
<feature type="transmembrane region" description="Helical" evidence="1">
    <location>
        <begin position="141"/>
        <end position="160"/>
    </location>
</feature>
<gene>
    <name evidence="2" type="ORF">KPNJ2_05557</name>
</gene>
<keyword evidence="1" id="KW-0472">Membrane</keyword>
<feature type="transmembrane region" description="Helical" evidence="1">
    <location>
        <begin position="57"/>
        <end position="76"/>
    </location>
</feature>
<geneLocation type="plasmid" evidence="2 3">
    <name>pNJST258C1</name>
</geneLocation>
<dbReference type="Proteomes" id="UP000019586">
    <property type="component" value="Plasmid pNJST258C1"/>
</dbReference>
<feature type="transmembrane region" description="Helical" evidence="1">
    <location>
        <begin position="180"/>
        <end position="205"/>
    </location>
</feature>
<feature type="transmembrane region" description="Helical" evidence="1">
    <location>
        <begin position="33"/>
        <end position="51"/>
    </location>
</feature>
<name>W8UTD6_KLEPN</name>
<keyword evidence="1" id="KW-1133">Transmembrane helix</keyword>
<keyword evidence="2" id="KW-0614">Plasmid</keyword>
<dbReference type="PATRIC" id="fig|1420013.3.peg.5209"/>
<dbReference type="HOGENOM" id="CLU_1287431_0_0_6"/>
<evidence type="ECO:0000313" key="2">
    <source>
        <dbReference type="EMBL" id="AHM82340.1"/>
    </source>
</evidence>
<sequence>MECHGDYWCGLVLIFKRNVNMLRYFILRPEQQLFCYLYGIALALVLMVLFSPASRAGGFYLVALSVALLWAGLALYTRHTDRMRRPEVSPQVGIRDGIQVVAILPRHEKARLEWEILQDADVYRRQMVALLDLAQRCVSRGLIYAPAVMLAGLCFLAWGFPQDAVRVFSALREMPATELVHQTGFVLRYVLLISVMSALIADVLAGRGLPNAFRRALLDRLPAEAKE</sequence>
<dbReference type="EMBL" id="CP006922">
    <property type="protein sequence ID" value="AHM82340.1"/>
    <property type="molecule type" value="Genomic_DNA"/>
</dbReference>
<keyword evidence="1" id="KW-0812">Transmembrane</keyword>